<reference evidence="2" key="1">
    <citation type="submission" date="2022-12" db="EMBL/GenBank/DDBJ databases">
        <authorList>
            <person name="Webb A."/>
        </authorList>
    </citation>
    <scope>NUCLEOTIDE SEQUENCE</scope>
    <source>
        <strain evidence="2">Pd1</strain>
    </source>
</reference>
<name>A0AAV0VDH0_9STRA</name>
<gene>
    <name evidence="2" type="ORF">PDE001_LOCUS12149</name>
</gene>
<dbReference type="Proteomes" id="UP001162029">
    <property type="component" value="Unassembled WGS sequence"/>
</dbReference>
<dbReference type="GO" id="GO:0035493">
    <property type="term" value="P:SNARE complex assembly"/>
    <property type="evidence" value="ECO:0007669"/>
    <property type="project" value="TreeGrafter"/>
</dbReference>
<dbReference type="PANTHER" id="PTHR15157:SF5">
    <property type="entry name" value="UV RADIATION RESISTANCE-ASSOCIATED GENE PROTEIN"/>
    <property type="match status" value="1"/>
</dbReference>
<proteinExistence type="predicted"/>
<dbReference type="EMBL" id="CANTFM010002684">
    <property type="protein sequence ID" value="CAI5747226.1"/>
    <property type="molecule type" value="Genomic_DNA"/>
</dbReference>
<accession>A0AAV0VDH0</accession>
<dbReference type="GO" id="GO:0005768">
    <property type="term" value="C:endosome"/>
    <property type="evidence" value="ECO:0007669"/>
    <property type="project" value="TreeGrafter"/>
</dbReference>
<dbReference type="Pfam" id="PF10186">
    <property type="entry name" value="ATG14"/>
    <property type="match status" value="1"/>
</dbReference>
<dbReference type="InterPro" id="IPR018791">
    <property type="entry name" value="UV_resistance/autophagy_Atg14"/>
</dbReference>
<dbReference type="GO" id="GO:0000149">
    <property type="term" value="F:SNARE binding"/>
    <property type="evidence" value="ECO:0007669"/>
    <property type="project" value="TreeGrafter"/>
</dbReference>
<keyword evidence="3" id="KW-1185">Reference proteome</keyword>
<organism evidence="2 3">
    <name type="scientific">Peronospora destructor</name>
    <dbReference type="NCBI Taxonomy" id="86335"/>
    <lineage>
        <taxon>Eukaryota</taxon>
        <taxon>Sar</taxon>
        <taxon>Stramenopiles</taxon>
        <taxon>Oomycota</taxon>
        <taxon>Peronosporomycetes</taxon>
        <taxon>Peronosporales</taxon>
        <taxon>Peronosporaceae</taxon>
        <taxon>Peronospora</taxon>
    </lineage>
</organism>
<comment type="caution">
    <text evidence="2">The sequence shown here is derived from an EMBL/GenBank/DDBJ whole genome shotgun (WGS) entry which is preliminary data.</text>
</comment>
<evidence type="ECO:0000313" key="3">
    <source>
        <dbReference type="Proteomes" id="UP001162029"/>
    </source>
</evidence>
<sequence length="173" mass="18565">MTTSVYFRTIVGLPLPKSGKYENVPPEVVAAALGKVIHLLYCLVKYLKITYPHPMEFNGSFSTIGNINEGAGCHTLYPDGSVGFERGVNMLCENVAFLCTCQGVTKSDIHPTDVLGNLLQVYKSPRLGTLCENQEAALSDLSKSPSQDGVAASALLENSQTLGGSIEILPHYS</sequence>
<dbReference type="AlphaFoldDB" id="A0AAV0VDH0"/>
<dbReference type="PANTHER" id="PTHR15157">
    <property type="entry name" value="UV RADIATION RESISTANCE-ASSOCIATED GENE PROTEIN"/>
    <property type="match status" value="1"/>
</dbReference>
<evidence type="ECO:0000313" key="2">
    <source>
        <dbReference type="EMBL" id="CAI5747226.1"/>
    </source>
</evidence>
<dbReference type="GO" id="GO:0000323">
    <property type="term" value="C:lytic vacuole"/>
    <property type="evidence" value="ECO:0007669"/>
    <property type="project" value="TreeGrafter"/>
</dbReference>
<evidence type="ECO:0000256" key="1">
    <source>
        <dbReference type="ARBA" id="ARBA00023054"/>
    </source>
</evidence>
<protein>
    <submittedName>
        <fullName evidence="2">Uncharacterized protein</fullName>
    </submittedName>
</protein>
<keyword evidence="1" id="KW-0175">Coiled coil</keyword>
<dbReference type="GO" id="GO:0032991">
    <property type="term" value="C:protein-containing complex"/>
    <property type="evidence" value="ECO:0007669"/>
    <property type="project" value="UniProtKB-ARBA"/>
</dbReference>